<gene>
    <name evidence="2" type="ORF">GCK72_015480</name>
</gene>
<evidence type="ECO:0000313" key="2">
    <source>
        <dbReference type="EMBL" id="KAF1759020.1"/>
    </source>
</evidence>
<dbReference type="RefSeq" id="XP_053585671.1">
    <property type="nucleotide sequence ID" value="XM_053730899.1"/>
</dbReference>
<dbReference type="PANTHER" id="PTHR10974">
    <property type="entry name" value="FI08016P-RELATED"/>
    <property type="match status" value="1"/>
</dbReference>
<dbReference type="CTD" id="9800217"/>
<organism evidence="2 3">
    <name type="scientific">Caenorhabditis remanei</name>
    <name type="common">Caenorhabditis vulgaris</name>
    <dbReference type="NCBI Taxonomy" id="31234"/>
    <lineage>
        <taxon>Eukaryota</taxon>
        <taxon>Metazoa</taxon>
        <taxon>Ecdysozoa</taxon>
        <taxon>Nematoda</taxon>
        <taxon>Chromadorea</taxon>
        <taxon>Rhabditida</taxon>
        <taxon>Rhabditina</taxon>
        <taxon>Rhabditomorpha</taxon>
        <taxon>Rhabditoidea</taxon>
        <taxon>Rhabditidae</taxon>
        <taxon>Peloderinae</taxon>
        <taxon>Caenorhabditis</taxon>
    </lineage>
</organism>
<dbReference type="Proteomes" id="UP000483820">
    <property type="component" value="Chromosome IV"/>
</dbReference>
<dbReference type="PANTHER" id="PTHR10974:SF5">
    <property type="entry name" value="SULFATASE DOMAIN-CONTAINING PROTEIN"/>
    <property type="match status" value="1"/>
</dbReference>
<dbReference type="AlphaFoldDB" id="A0A6A5GU64"/>
<dbReference type="InterPro" id="IPR004245">
    <property type="entry name" value="DUF229"/>
</dbReference>
<reference evidence="2 3" key="1">
    <citation type="submission" date="2019-12" db="EMBL/GenBank/DDBJ databases">
        <title>Chromosome-level assembly of the Caenorhabditis remanei genome.</title>
        <authorList>
            <person name="Teterina A.A."/>
            <person name="Willis J.H."/>
            <person name="Phillips P.C."/>
        </authorList>
    </citation>
    <scope>NUCLEOTIDE SEQUENCE [LARGE SCALE GENOMIC DNA]</scope>
    <source>
        <strain evidence="2 3">PX506</strain>
        <tissue evidence="2">Whole organism</tissue>
    </source>
</reference>
<sequence>MNSRNSCLLLSIFIAVNLIIHRKLFLENQQFHLELQKTDDTNFTSSFLHVDSTGNSQNTCVLPEYDIWHADIRKVLTAKFPTNNCDKSFEPWTQLVDSTWRVVNEAAELCLASTNLSPPSLIVIPYQFPMKNDTLCYGNNQSSRELVGHFPSPINTVFVSQDLKMRLGQKVLDHVHMQLDKLNFTSICRRYELKEVPSLIEYDYSTPWNTYEIEVTTKEPSAVHFQTMMTYNQETHTATVAKVVRMDRYGSTAKCTSAYFDTPMCYSPLDTILILRNSTVRSIHLQEDIVHLIEHVHIQIMVTAGEEDGSHVHPSDLASILE</sequence>
<evidence type="ECO:0000313" key="3">
    <source>
        <dbReference type="Proteomes" id="UP000483820"/>
    </source>
</evidence>
<proteinExistence type="predicted"/>
<evidence type="ECO:0000256" key="1">
    <source>
        <dbReference type="SAM" id="SignalP"/>
    </source>
</evidence>
<dbReference type="GO" id="GO:0005615">
    <property type="term" value="C:extracellular space"/>
    <property type="evidence" value="ECO:0007669"/>
    <property type="project" value="TreeGrafter"/>
</dbReference>
<feature type="signal peptide" evidence="1">
    <location>
        <begin position="1"/>
        <end position="21"/>
    </location>
</feature>
<feature type="chain" id="PRO_5025529382" description="Glycosyltransferase family 92 protein" evidence="1">
    <location>
        <begin position="22"/>
        <end position="322"/>
    </location>
</feature>
<comment type="caution">
    <text evidence="2">The sequence shown here is derived from an EMBL/GenBank/DDBJ whole genome shotgun (WGS) entry which is preliminary data.</text>
</comment>
<accession>A0A6A5GU64</accession>
<name>A0A6A5GU64_CAERE</name>
<dbReference type="GeneID" id="9800217"/>
<evidence type="ECO:0008006" key="4">
    <source>
        <dbReference type="Google" id="ProtNLM"/>
    </source>
</evidence>
<dbReference type="KEGG" id="crq:GCK72_015480"/>
<dbReference type="EMBL" id="WUAV01000004">
    <property type="protein sequence ID" value="KAF1759020.1"/>
    <property type="molecule type" value="Genomic_DNA"/>
</dbReference>
<keyword evidence="1" id="KW-0732">Signal</keyword>
<protein>
    <recommendedName>
        <fullName evidence="4">Glycosyltransferase family 92 protein</fullName>
    </recommendedName>
</protein>